<name>A0A143BMB4_9BACT</name>
<protein>
    <submittedName>
        <fullName evidence="1">Uncharacterized protein</fullName>
    </submittedName>
</protein>
<dbReference type="AlphaFoldDB" id="A0A143BMB4"/>
<accession>A0A143BMB4</accession>
<proteinExistence type="predicted"/>
<sequence length="305" mass="32913">MFQFPHAFRRPGPLGVACLAGLLAASVLPTTLAAQRERVTVRMESFGGTPVTVPAGTTAREEFTQQALQITLSQRLVRQQGNTIVLVGGQWRAVRAALPRAPLTNRPGAVGDAFTSLQVATAELMLLRSVGDRHTLVSLLRPGLYGDAFRVEGAAFVDRIVSPRTTIGAGLSYASSFGRLLPIPVVHVLSRPSRRLLVDALLPARGDLWWMPRKGLDVGLNASLVGAQYGLSETQRIAGSDALWLANATVGPQLRWAPRGGKWQLTGDAGMTVLRRLEYVRDGRRVADLAPGNVPYVRLGAQRLF</sequence>
<evidence type="ECO:0000313" key="1">
    <source>
        <dbReference type="EMBL" id="AMW06158.1"/>
    </source>
</evidence>
<keyword evidence="2" id="KW-1185">Reference proteome</keyword>
<gene>
    <name evidence="1" type="ORF">GEMMAAP_17940</name>
</gene>
<organism evidence="1 2">
    <name type="scientific">Gemmatimonas phototrophica</name>
    <dbReference type="NCBI Taxonomy" id="1379270"/>
    <lineage>
        <taxon>Bacteria</taxon>
        <taxon>Pseudomonadati</taxon>
        <taxon>Gemmatimonadota</taxon>
        <taxon>Gemmatimonadia</taxon>
        <taxon>Gemmatimonadales</taxon>
        <taxon>Gemmatimonadaceae</taxon>
        <taxon>Gemmatimonas</taxon>
    </lineage>
</organism>
<dbReference type="EMBL" id="CP011454">
    <property type="protein sequence ID" value="AMW06158.1"/>
    <property type="molecule type" value="Genomic_DNA"/>
</dbReference>
<reference evidence="1 2" key="2">
    <citation type="journal article" date="2016" name="Environ. Microbiol. Rep.">
        <title>Metagenomic evidence for the presence of phototrophic Gemmatimonadetes bacteria in diverse environments.</title>
        <authorList>
            <person name="Zeng Y."/>
            <person name="Baumbach J."/>
            <person name="Barbosa E.G."/>
            <person name="Azevedo V."/>
            <person name="Zhang C."/>
            <person name="Koblizek M."/>
        </authorList>
    </citation>
    <scope>NUCLEOTIDE SEQUENCE [LARGE SCALE GENOMIC DNA]</scope>
    <source>
        <strain evidence="1 2">AP64</strain>
    </source>
</reference>
<dbReference type="KEGG" id="gph:GEMMAAP_17940"/>
<evidence type="ECO:0000313" key="2">
    <source>
        <dbReference type="Proteomes" id="UP000076404"/>
    </source>
</evidence>
<dbReference type="STRING" id="1379270.GEMMAAP_17940"/>
<reference evidence="1 2" key="1">
    <citation type="journal article" date="2014" name="Proc. Natl. Acad. Sci. U.S.A.">
        <title>Functional type 2 photosynthetic reaction centers found in the rare bacterial phylum Gemmatimonadetes.</title>
        <authorList>
            <person name="Zeng Y."/>
            <person name="Feng F."/>
            <person name="Medova H."/>
            <person name="Dean J."/>
            <person name="Koblizek M."/>
        </authorList>
    </citation>
    <scope>NUCLEOTIDE SEQUENCE [LARGE SCALE GENOMIC DNA]</scope>
    <source>
        <strain evidence="1 2">AP64</strain>
    </source>
</reference>
<dbReference type="Proteomes" id="UP000076404">
    <property type="component" value="Chromosome"/>
</dbReference>